<keyword evidence="2" id="KW-0328">Glycosyltransferase</keyword>
<dbReference type="PANTHER" id="PTHR11929">
    <property type="entry name" value="ALPHA- 1,3 -FUCOSYLTRANSFERASE"/>
    <property type="match status" value="1"/>
</dbReference>
<organism evidence="6 7">
    <name type="scientific">Chitinophaga varians</name>
    <dbReference type="NCBI Taxonomy" id="2202339"/>
    <lineage>
        <taxon>Bacteria</taxon>
        <taxon>Pseudomonadati</taxon>
        <taxon>Bacteroidota</taxon>
        <taxon>Chitinophagia</taxon>
        <taxon>Chitinophagales</taxon>
        <taxon>Chitinophagaceae</taxon>
        <taxon>Chitinophaga</taxon>
    </lineage>
</organism>
<evidence type="ECO:0008006" key="8">
    <source>
        <dbReference type="Google" id="ProtNLM"/>
    </source>
</evidence>
<evidence type="ECO:0000313" key="7">
    <source>
        <dbReference type="Proteomes" id="UP000570474"/>
    </source>
</evidence>
<reference evidence="6 7" key="1">
    <citation type="submission" date="2020-04" db="EMBL/GenBank/DDBJ databases">
        <authorList>
            <person name="Yin C."/>
        </authorList>
    </citation>
    <scope>NUCLEOTIDE SEQUENCE [LARGE SCALE GENOMIC DNA]</scope>
    <source>
        <strain evidence="6 7">Ae27</strain>
    </source>
</reference>
<dbReference type="PANTHER" id="PTHR11929:SF194">
    <property type="entry name" value="ALPHA-(1,3)-FUCOSYLTRANSFERASE 10"/>
    <property type="match status" value="1"/>
</dbReference>
<dbReference type="InterPro" id="IPR041058">
    <property type="entry name" value="FucT_N"/>
</dbReference>
<evidence type="ECO:0000256" key="3">
    <source>
        <dbReference type="ARBA" id="ARBA00022679"/>
    </source>
</evidence>
<dbReference type="SUPFAM" id="SSF53756">
    <property type="entry name" value="UDP-Glycosyltransferase/glycogen phosphorylase"/>
    <property type="match status" value="1"/>
</dbReference>
<evidence type="ECO:0000259" key="4">
    <source>
        <dbReference type="Pfam" id="PF00852"/>
    </source>
</evidence>
<evidence type="ECO:0000313" key="6">
    <source>
        <dbReference type="EMBL" id="NLR63047.1"/>
    </source>
</evidence>
<feature type="domain" description="Fucosyltransferase C-terminal" evidence="4">
    <location>
        <begin position="152"/>
        <end position="287"/>
    </location>
</feature>
<dbReference type="Pfam" id="PF00852">
    <property type="entry name" value="Glyco_transf_10"/>
    <property type="match status" value="1"/>
</dbReference>
<dbReference type="InterPro" id="IPR055270">
    <property type="entry name" value="Glyco_tran_10_C"/>
</dbReference>
<evidence type="ECO:0000259" key="5">
    <source>
        <dbReference type="Pfam" id="PF18025"/>
    </source>
</evidence>
<dbReference type="InterPro" id="IPR038577">
    <property type="entry name" value="GT10-like_C_sf"/>
</dbReference>
<feature type="domain" description="Alpha-(1,3)-fucosyltransferase FucT N-terminal" evidence="5">
    <location>
        <begin position="26"/>
        <end position="124"/>
    </location>
</feature>
<dbReference type="GO" id="GO:0008417">
    <property type="term" value="F:fucosyltransferase activity"/>
    <property type="evidence" value="ECO:0007669"/>
    <property type="project" value="InterPro"/>
</dbReference>
<dbReference type="Pfam" id="PF18025">
    <property type="entry name" value="FucT_N"/>
    <property type="match status" value="1"/>
</dbReference>
<comment type="similarity">
    <text evidence="1">Belongs to the glycosyltransferase 10 family.</text>
</comment>
<dbReference type="AlphaFoldDB" id="A0A847RQD5"/>
<gene>
    <name evidence="6" type="ORF">HGH92_01895</name>
</gene>
<dbReference type="EMBL" id="JABAIA010000001">
    <property type="protein sequence ID" value="NLR63047.1"/>
    <property type="molecule type" value="Genomic_DNA"/>
</dbReference>
<dbReference type="Gene3D" id="3.40.50.11660">
    <property type="entry name" value="Glycosyl transferase family 10, C-terminal domain"/>
    <property type="match status" value="1"/>
</dbReference>
<accession>A0A847RQD5</accession>
<dbReference type="InterPro" id="IPR001503">
    <property type="entry name" value="Glyco_trans_10"/>
</dbReference>
<name>A0A847RQD5_9BACT</name>
<dbReference type="GO" id="GO:0016020">
    <property type="term" value="C:membrane"/>
    <property type="evidence" value="ECO:0007669"/>
    <property type="project" value="InterPro"/>
</dbReference>
<proteinExistence type="inferred from homology"/>
<dbReference type="Proteomes" id="UP000570474">
    <property type="component" value="Unassembled WGS sequence"/>
</dbReference>
<comment type="caution">
    <text evidence="6">The sequence shown here is derived from an EMBL/GenBank/DDBJ whole genome shotgun (WGS) entry which is preliminary data.</text>
</comment>
<keyword evidence="7" id="KW-1185">Reference proteome</keyword>
<evidence type="ECO:0000256" key="1">
    <source>
        <dbReference type="ARBA" id="ARBA00008919"/>
    </source>
</evidence>
<evidence type="ECO:0000256" key="2">
    <source>
        <dbReference type="ARBA" id="ARBA00022676"/>
    </source>
</evidence>
<protein>
    <recommendedName>
        <fullName evidence="8">Alpha-(1,3)-fucosyltransferase FucT N-terminal domain-containing protein</fullName>
    </recommendedName>
</protein>
<dbReference type="RefSeq" id="WP_168869066.1">
    <property type="nucleotide sequence ID" value="NZ_JABAIA010000001.1"/>
</dbReference>
<sequence length="319" mass="37264">MRLNFWRYLFKTDDHYTYTPFDNGVEVLNFWPGQASKDLWLYRFVTARFEDILDKENSLLLASLFGDKSHIRKSPSKTKVFFSGENLARFRRYRDYCADFVDLSLGSDHINRPGYLRFPLWIMFLFEPDSTYESIKAKLDSIKQNSGNIIAAKQRFCSLICSHDKNGNRKKLFNLISTVEKVDSAGKFLNNTDALKTVYQDNKVAFLRQYKFNICPENTNRHGYVTEKVFEAIVSGCIPIYWGDNNHPEPDILNKKAILFYDRKNPAALLHQVKTLHDNREAYTEFIMQDRFQPGAADRIYEMFTALEHGIRAGLTKPR</sequence>
<keyword evidence="3" id="KW-0808">Transferase</keyword>